<evidence type="ECO:0000313" key="2">
    <source>
        <dbReference type="EMBL" id="NVN31529.1"/>
    </source>
</evidence>
<evidence type="ECO:0000313" key="4">
    <source>
        <dbReference type="Proteomes" id="UP000565205"/>
    </source>
</evidence>
<gene>
    <name evidence="1" type="ORF">FHR90_000919</name>
    <name evidence="2" type="ORF">HUK83_14470</name>
</gene>
<organism evidence="2 4">
    <name type="scientific">Endobacter medicaginis</name>
    <dbReference type="NCBI Taxonomy" id="1181271"/>
    <lineage>
        <taxon>Bacteria</taxon>
        <taxon>Pseudomonadati</taxon>
        <taxon>Pseudomonadota</taxon>
        <taxon>Alphaproteobacteria</taxon>
        <taxon>Acetobacterales</taxon>
        <taxon>Acetobacteraceae</taxon>
        <taxon>Endobacter</taxon>
    </lineage>
</organism>
<evidence type="ECO:0000313" key="3">
    <source>
        <dbReference type="Proteomes" id="UP000557688"/>
    </source>
</evidence>
<dbReference type="EMBL" id="JABXXQ010000403">
    <property type="protein sequence ID" value="NVN31529.1"/>
    <property type="molecule type" value="Genomic_DNA"/>
</dbReference>
<keyword evidence="3" id="KW-1185">Reference proteome</keyword>
<proteinExistence type="predicted"/>
<accession>A0A850NTC8</accession>
<dbReference type="AlphaFoldDB" id="A0A850NTC8"/>
<sequence length="57" mass="6314">MPRSDWRHPLAALRPGGLTSWTMPIAELLASTLLPNGGSVELLWLFVCASALDRLRR</sequence>
<dbReference type="RefSeq" id="WP_176625906.1">
    <property type="nucleotide sequence ID" value="NZ_JABXXQ010000403.1"/>
</dbReference>
<reference evidence="1 3" key="2">
    <citation type="submission" date="2020-08" db="EMBL/GenBank/DDBJ databases">
        <title>Genomic Encyclopedia of Type Strains, Phase III (KMG-III): the genomes of soil and plant-associated and newly described type strains.</title>
        <authorList>
            <person name="Whitman W."/>
        </authorList>
    </citation>
    <scope>NUCLEOTIDE SEQUENCE [LARGE SCALE GENOMIC DNA]</scope>
    <source>
        <strain evidence="1 3">CECT 8088</strain>
    </source>
</reference>
<comment type="caution">
    <text evidence="2">The sequence shown here is derived from an EMBL/GenBank/DDBJ whole genome shotgun (WGS) entry which is preliminary data.</text>
</comment>
<dbReference type="Proteomes" id="UP000565205">
    <property type="component" value="Unassembled WGS sequence"/>
</dbReference>
<reference evidence="2 4" key="1">
    <citation type="submission" date="2020-06" db="EMBL/GenBank/DDBJ databases">
        <title>Description of novel acetic acid bacteria.</title>
        <authorList>
            <person name="Sombolestani A."/>
        </authorList>
    </citation>
    <scope>NUCLEOTIDE SEQUENCE [LARGE SCALE GENOMIC DNA]</scope>
    <source>
        <strain evidence="2 4">LMG 26838</strain>
    </source>
</reference>
<protein>
    <submittedName>
        <fullName evidence="2">Uncharacterized protein</fullName>
    </submittedName>
</protein>
<name>A0A850NTC8_9PROT</name>
<dbReference type="EMBL" id="JACHXV010000003">
    <property type="protein sequence ID" value="MBB3173101.1"/>
    <property type="molecule type" value="Genomic_DNA"/>
</dbReference>
<dbReference type="Proteomes" id="UP000557688">
    <property type="component" value="Unassembled WGS sequence"/>
</dbReference>
<evidence type="ECO:0000313" key="1">
    <source>
        <dbReference type="EMBL" id="MBB3173101.1"/>
    </source>
</evidence>